<evidence type="ECO:0000259" key="1">
    <source>
        <dbReference type="Pfam" id="PF13586"/>
    </source>
</evidence>
<reference evidence="2" key="1">
    <citation type="submission" date="2017-08" db="EMBL/GenBank/DDBJ databases">
        <authorList>
            <person name="Imhoff J.F."/>
            <person name="Rahn T."/>
            <person name="Kuenzel S."/>
            <person name="Neulinger S.C."/>
        </authorList>
    </citation>
    <scope>NUCLEOTIDE SEQUENCE</scope>
    <source>
        <strain evidence="2">DSM 9154</strain>
    </source>
</reference>
<sequence>MDGQRPAQNADLYRERNRIERAFNRLKDYRRFATRFDKLATTFEATVALIATRIWFLV</sequence>
<dbReference type="EMBL" id="NRRE01000026">
    <property type="protein sequence ID" value="MBK1698270.1"/>
    <property type="molecule type" value="Genomic_DNA"/>
</dbReference>
<dbReference type="AlphaFoldDB" id="A0A934QKL6"/>
<gene>
    <name evidence="2" type="ORF">CKO21_13560</name>
</gene>
<organism evidence="2 3">
    <name type="scientific">Rhodovibrio salinarum</name>
    <dbReference type="NCBI Taxonomy" id="1087"/>
    <lineage>
        <taxon>Bacteria</taxon>
        <taxon>Pseudomonadati</taxon>
        <taxon>Pseudomonadota</taxon>
        <taxon>Alphaproteobacteria</taxon>
        <taxon>Rhodospirillales</taxon>
        <taxon>Rhodovibrionaceae</taxon>
        <taxon>Rhodovibrio</taxon>
    </lineage>
</organism>
<evidence type="ECO:0000313" key="3">
    <source>
        <dbReference type="Proteomes" id="UP000778970"/>
    </source>
</evidence>
<dbReference type="InterPro" id="IPR025668">
    <property type="entry name" value="Tnp_DDE_dom"/>
</dbReference>
<proteinExistence type="predicted"/>
<dbReference type="Proteomes" id="UP000778970">
    <property type="component" value="Unassembled WGS sequence"/>
</dbReference>
<comment type="caution">
    <text evidence="2">The sequence shown here is derived from an EMBL/GenBank/DDBJ whole genome shotgun (WGS) entry which is preliminary data.</text>
</comment>
<keyword evidence="3" id="KW-1185">Reference proteome</keyword>
<accession>A0A934QKL6</accession>
<reference evidence="2" key="2">
    <citation type="journal article" date="2020" name="Microorganisms">
        <title>Osmotic Adaptation and Compatible Solute Biosynthesis of Phototrophic Bacteria as Revealed from Genome Analyses.</title>
        <authorList>
            <person name="Imhoff J.F."/>
            <person name="Rahn T."/>
            <person name="Kunzel S."/>
            <person name="Keller A."/>
            <person name="Neulinger S.C."/>
        </authorList>
    </citation>
    <scope>NUCLEOTIDE SEQUENCE</scope>
    <source>
        <strain evidence="2">DSM 9154</strain>
    </source>
</reference>
<evidence type="ECO:0000313" key="2">
    <source>
        <dbReference type="EMBL" id="MBK1698270.1"/>
    </source>
</evidence>
<feature type="domain" description="Transposase DDE" evidence="1">
    <location>
        <begin position="7"/>
        <end position="56"/>
    </location>
</feature>
<protein>
    <recommendedName>
        <fullName evidence="1">Transposase DDE domain-containing protein</fullName>
    </recommendedName>
</protein>
<dbReference type="Pfam" id="PF13586">
    <property type="entry name" value="DDE_Tnp_1_2"/>
    <property type="match status" value="1"/>
</dbReference>
<name>A0A934QKL6_9PROT</name>